<keyword evidence="1 4" id="KW-0808">Transferase</keyword>
<evidence type="ECO:0000313" key="6">
    <source>
        <dbReference type="Proteomes" id="UP000250241"/>
    </source>
</evidence>
<dbReference type="Pfam" id="PF01553">
    <property type="entry name" value="Acyltransferase"/>
    <property type="match status" value="1"/>
</dbReference>
<dbReference type="SUPFAM" id="SSF69593">
    <property type="entry name" value="Glycerol-3-phosphate (1)-acyltransferase"/>
    <property type="match status" value="1"/>
</dbReference>
<dbReference type="AlphaFoldDB" id="A0A2Z5QZI2"/>
<keyword evidence="2 4" id="KW-0012">Acyltransferase</keyword>
<dbReference type="Proteomes" id="UP000282386">
    <property type="component" value="Chromosome"/>
</dbReference>
<organism evidence="4 6">
    <name type="scientific">Rothia aeria</name>
    <dbReference type="NCBI Taxonomy" id="172042"/>
    <lineage>
        <taxon>Bacteria</taxon>
        <taxon>Bacillati</taxon>
        <taxon>Actinomycetota</taxon>
        <taxon>Actinomycetes</taxon>
        <taxon>Micrococcales</taxon>
        <taxon>Micrococcaceae</taxon>
        <taxon>Rothia</taxon>
    </lineage>
</organism>
<dbReference type="GO" id="GO:0003841">
    <property type="term" value="F:1-acylglycerol-3-phosphate O-acyltransferase activity"/>
    <property type="evidence" value="ECO:0007669"/>
    <property type="project" value="TreeGrafter"/>
</dbReference>
<dbReference type="KEGG" id="raj:RA11412_1381"/>
<feature type="domain" description="Phospholipid/glycerol acyltransferase" evidence="3">
    <location>
        <begin position="41"/>
        <end position="160"/>
    </location>
</feature>
<protein>
    <submittedName>
        <fullName evidence="4">1-acyl-sn-glycerol-3-phosphate acyltransferase</fullName>
    </submittedName>
    <submittedName>
        <fullName evidence="5">2-acyl-glycerophospho-ethanolamine acyltransferase</fullName>
    </submittedName>
</protein>
<accession>A0A2Z5QZI2</accession>
<evidence type="ECO:0000256" key="1">
    <source>
        <dbReference type="ARBA" id="ARBA00022679"/>
    </source>
</evidence>
<dbReference type="InterPro" id="IPR002123">
    <property type="entry name" value="Plipid/glycerol_acylTrfase"/>
</dbReference>
<dbReference type="PANTHER" id="PTHR10434">
    <property type="entry name" value="1-ACYL-SN-GLYCEROL-3-PHOSPHATE ACYLTRANSFERASE"/>
    <property type="match status" value="1"/>
</dbReference>
<name>A0A2Z5QZI2_9MICC</name>
<dbReference type="GeneID" id="93861135"/>
<evidence type="ECO:0000313" key="5">
    <source>
        <dbReference type="EMBL" id="VEI22693.1"/>
    </source>
</evidence>
<dbReference type="EMBL" id="AP017895">
    <property type="protein sequence ID" value="BAV87680.1"/>
    <property type="molecule type" value="Genomic_DNA"/>
</dbReference>
<sequence length="253" mass="27155">MVTHPATTPVYAVLKAISDPTVRRIWPHEVIGAENMPNGPAIIASNHLAFCDSVFIPLAVKPTVNFLAKSDYFTTPGFKGRAMAAFFRSVGQLPMDRSGGEKSRASLEAGLKVLRAGGVLGIYPEGTRSPDGRYYRPKIGVARLALESGAPVVPVGQLGTDLIQPAGTNRPRFRHNGKPITVRTIIGKPLEFAHLQDKANDHATLRAVTDQIAEAIRALSGQQYVPVPADKVKRLMAAHGWSAQTAVASLLTH</sequence>
<dbReference type="CDD" id="cd07989">
    <property type="entry name" value="LPLAT_AGPAT-like"/>
    <property type="match status" value="1"/>
</dbReference>
<evidence type="ECO:0000259" key="3">
    <source>
        <dbReference type="SMART" id="SM00563"/>
    </source>
</evidence>
<dbReference type="Proteomes" id="UP000250241">
    <property type="component" value="Chromosome"/>
</dbReference>
<dbReference type="GO" id="GO:0006654">
    <property type="term" value="P:phosphatidic acid biosynthetic process"/>
    <property type="evidence" value="ECO:0007669"/>
    <property type="project" value="TreeGrafter"/>
</dbReference>
<evidence type="ECO:0000313" key="4">
    <source>
        <dbReference type="EMBL" id="BAV87680.1"/>
    </source>
</evidence>
<proteinExistence type="predicted"/>
<evidence type="ECO:0000313" key="7">
    <source>
        <dbReference type="Proteomes" id="UP000282386"/>
    </source>
</evidence>
<reference evidence="4 6" key="1">
    <citation type="submission" date="2016-10" db="EMBL/GenBank/DDBJ databases">
        <title>Genome sequence of Rothia aeria strain JCM11412.</title>
        <authorList>
            <person name="Nambu T."/>
        </authorList>
    </citation>
    <scope>NUCLEOTIDE SEQUENCE [LARGE SCALE GENOMIC DNA]</scope>
    <source>
        <strain evidence="4 6">JCM 11412</strain>
    </source>
</reference>
<dbReference type="PANTHER" id="PTHR10434:SF11">
    <property type="entry name" value="1-ACYL-SN-GLYCEROL-3-PHOSPHATE ACYLTRANSFERASE"/>
    <property type="match status" value="1"/>
</dbReference>
<dbReference type="SMART" id="SM00563">
    <property type="entry name" value="PlsC"/>
    <property type="match status" value="1"/>
</dbReference>
<dbReference type="GO" id="GO:0005886">
    <property type="term" value="C:plasma membrane"/>
    <property type="evidence" value="ECO:0007669"/>
    <property type="project" value="TreeGrafter"/>
</dbReference>
<keyword evidence="6" id="KW-1185">Reference proteome</keyword>
<reference evidence="5 7" key="2">
    <citation type="submission" date="2018-12" db="EMBL/GenBank/DDBJ databases">
        <authorList>
            <consortium name="Pathogen Informatics"/>
        </authorList>
    </citation>
    <scope>NUCLEOTIDE SEQUENCE [LARGE SCALE GENOMIC DNA]</scope>
    <source>
        <strain evidence="5 7">NCTC10207</strain>
    </source>
</reference>
<gene>
    <name evidence="5" type="ORF">NCTC10207_00778</name>
    <name evidence="4" type="ORF">RA11412_1381</name>
</gene>
<evidence type="ECO:0000256" key="2">
    <source>
        <dbReference type="ARBA" id="ARBA00023315"/>
    </source>
</evidence>
<dbReference type="EMBL" id="LR134479">
    <property type="protein sequence ID" value="VEI22693.1"/>
    <property type="molecule type" value="Genomic_DNA"/>
</dbReference>
<dbReference type="RefSeq" id="WP_006888851.1">
    <property type="nucleotide sequence ID" value="NZ_CAKASD010000023.1"/>
</dbReference>